<protein>
    <submittedName>
        <fullName evidence="2">Uncharacterized protein DUF4375</fullName>
    </submittedName>
</protein>
<comment type="caution">
    <text evidence="2">The sequence shown here is derived from an EMBL/GenBank/DDBJ whole genome shotgun (WGS) entry which is preliminary data.</text>
</comment>
<dbReference type="Pfam" id="PF14300">
    <property type="entry name" value="DMP19"/>
    <property type="match status" value="1"/>
</dbReference>
<evidence type="ECO:0000313" key="2">
    <source>
        <dbReference type="EMBL" id="RCW73687.1"/>
    </source>
</evidence>
<dbReference type="Gene3D" id="1.20.1420.60">
    <property type="match status" value="1"/>
</dbReference>
<evidence type="ECO:0000313" key="3">
    <source>
        <dbReference type="Proteomes" id="UP000253647"/>
    </source>
</evidence>
<feature type="domain" description="DNA mimic protein DMP19 C-terminal" evidence="1">
    <location>
        <begin position="38"/>
        <end position="152"/>
    </location>
</feature>
<dbReference type="InterPro" id="IPR025402">
    <property type="entry name" value="DMP19_C"/>
</dbReference>
<dbReference type="AlphaFoldDB" id="A0A368Y4D5"/>
<accession>A0A368Y4D5</accession>
<organism evidence="2 3">
    <name type="scientific">Marinobacter nauticus</name>
    <name type="common">Marinobacter hydrocarbonoclasticus</name>
    <name type="synonym">Marinobacter aquaeolei</name>
    <dbReference type="NCBI Taxonomy" id="2743"/>
    <lineage>
        <taxon>Bacteria</taxon>
        <taxon>Pseudomonadati</taxon>
        <taxon>Pseudomonadota</taxon>
        <taxon>Gammaproteobacteria</taxon>
        <taxon>Pseudomonadales</taxon>
        <taxon>Marinobacteraceae</taxon>
        <taxon>Marinobacter</taxon>
    </lineage>
</organism>
<dbReference type="RefSeq" id="WP_114433945.1">
    <property type="nucleotide sequence ID" value="NZ_QPJI01000002.1"/>
</dbReference>
<dbReference type="EMBL" id="QPJI01000002">
    <property type="protein sequence ID" value="RCW73687.1"/>
    <property type="molecule type" value="Genomic_DNA"/>
</dbReference>
<gene>
    <name evidence="2" type="ORF">DET61_102407</name>
</gene>
<name>A0A368Y4D5_MARNT</name>
<proteinExistence type="predicted"/>
<sequence>MKFKDFSNADEPALEIFNVCLDTVFDEGDGNTEHLDRIGPEARLVYLLWCFDGEVHNGGFNQLFFNSLGDHCFEILEGLRKVGAPISAQLLEQAMAWFPDSKPSSDREERWQQLEPFEDDEKYEAQLGELDDKFYKYEDNLAELLHKYVRDNLAANINA</sequence>
<reference evidence="2 3" key="1">
    <citation type="submission" date="2018-07" db="EMBL/GenBank/DDBJ databases">
        <title>Freshwater and sediment microbial communities from various areas in North America, analyzing microbe dynamics in response to fracking.</title>
        <authorList>
            <person name="Lamendella R."/>
        </authorList>
    </citation>
    <scope>NUCLEOTIDE SEQUENCE [LARGE SCALE GENOMIC DNA]</scope>
    <source>
        <strain evidence="2 3">105B</strain>
    </source>
</reference>
<evidence type="ECO:0000259" key="1">
    <source>
        <dbReference type="Pfam" id="PF14300"/>
    </source>
</evidence>
<dbReference type="Proteomes" id="UP000253647">
    <property type="component" value="Unassembled WGS sequence"/>
</dbReference>